<evidence type="ECO:0000259" key="1">
    <source>
        <dbReference type="Pfam" id="PF00814"/>
    </source>
</evidence>
<dbReference type="OrthoDB" id="9784166at2"/>
<reference evidence="2 3" key="1">
    <citation type="submission" date="2016-10" db="EMBL/GenBank/DDBJ databases">
        <authorList>
            <person name="de Groot N.N."/>
        </authorList>
    </citation>
    <scope>NUCLEOTIDE SEQUENCE [LARGE SCALE GENOMIC DNA]</scope>
    <source>
        <strain evidence="2 3">DSM 23310</strain>
    </source>
</reference>
<evidence type="ECO:0000313" key="2">
    <source>
        <dbReference type="EMBL" id="SDW05505.1"/>
    </source>
</evidence>
<sequence>MKVLAVDTSTVIATCAVLDEENLLGEFSLNQNFGHSENLVPMVKTLLENLNLKVSDIDLYAVATGPGSFTGLRIGIATVKAFAHVYNKPIVGISTLEGLAFNVRTSGIIVPMIDARRNRVYTGIYRWNQDKLINILEPTTMDIDELLELLNKEHNNIMVSGNGALLYREIIKDRLKDKVRFAPISLNSPRAASIAELALLKHAENKDNYYNLVPEYLKESQAQQNLRKRES</sequence>
<dbReference type="RefSeq" id="WP_093749829.1">
    <property type="nucleotide sequence ID" value="NZ_FNNG01000001.1"/>
</dbReference>
<dbReference type="InterPro" id="IPR022496">
    <property type="entry name" value="T6A_TsaB"/>
</dbReference>
<dbReference type="Pfam" id="PF00814">
    <property type="entry name" value="TsaD"/>
    <property type="match status" value="1"/>
</dbReference>
<evidence type="ECO:0000313" key="3">
    <source>
        <dbReference type="Proteomes" id="UP000198828"/>
    </source>
</evidence>
<dbReference type="SUPFAM" id="SSF53067">
    <property type="entry name" value="Actin-like ATPase domain"/>
    <property type="match status" value="2"/>
</dbReference>
<dbReference type="Proteomes" id="UP000198828">
    <property type="component" value="Unassembled WGS sequence"/>
</dbReference>
<protein>
    <submittedName>
        <fullName evidence="2">tRNA threonylcarbamoyladenosine biosynthesis protein TsaB</fullName>
    </submittedName>
</protein>
<proteinExistence type="predicted"/>
<name>A0A1H2QEL4_9FIRM</name>
<accession>A0A1H2QEL4</accession>
<feature type="domain" description="Gcp-like" evidence="1">
    <location>
        <begin position="34"/>
        <end position="224"/>
    </location>
</feature>
<dbReference type="CDD" id="cd24032">
    <property type="entry name" value="ASKHA_NBD_TsaB"/>
    <property type="match status" value="1"/>
</dbReference>
<dbReference type="InterPro" id="IPR043129">
    <property type="entry name" value="ATPase_NBD"/>
</dbReference>
<dbReference type="GO" id="GO:0002949">
    <property type="term" value="P:tRNA threonylcarbamoyladenosine modification"/>
    <property type="evidence" value="ECO:0007669"/>
    <property type="project" value="InterPro"/>
</dbReference>
<dbReference type="PANTHER" id="PTHR11735">
    <property type="entry name" value="TRNA N6-ADENOSINE THREONYLCARBAMOYLTRANSFERASE"/>
    <property type="match status" value="1"/>
</dbReference>
<organism evidence="2 3">
    <name type="scientific">Tepidimicrobium xylanilyticum</name>
    <dbReference type="NCBI Taxonomy" id="1123352"/>
    <lineage>
        <taxon>Bacteria</taxon>
        <taxon>Bacillati</taxon>
        <taxon>Bacillota</taxon>
        <taxon>Tissierellia</taxon>
        <taxon>Tissierellales</taxon>
        <taxon>Tepidimicrobiaceae</taxon>
        <taxon>Tepidimicrobium</taxon>
    </lineage>
</organism>
<gene>
    <name evidence="2" type="ORF">SAMN05660923_00126</name>
</gene>
<dbReference type="InterPro" id="IPR000905">
    <property type="entry name" value="Gcp-like_dom"/>
</dbReference>
<dbReference type="EMBL" id="FNNG01000001">
    <property type="protein sequence ID" value="SDW05505.1"/>
    <property type="molecule type" value="Genomic_DNA"/>
</dbReference>
<dbReference type="AlphaFoldDB" id="A0A1H2QEL4"/>
<dbReference type="NCBIfam" id="TIGR03725">
    <property type="entry name" value="T6A_YeaZ"/>
    <property type="match status" value="1"/>
</dbReference>
<dbReference type="PANTHER" id="PTHR11735:SF11">
    <property type="entry name" value="TRNA THREONYLCARBAMOYLADENOSINE BIOSYNTHESIS PROTEIN TSAB"/>
    <property type="match status" value="1"/>
</dbReference>
<dbReference type="Gene3D" id="3.30.420.40">
    <property type="match status" value="2"/>
</dbReference>
<dbReference type="GO" id="GO:0005829">
    <property type="term" value="C:cytosol"/>
    <property type="evidence" value="ECO:0007669"/>
    <property type="project" value="TreeGrafter"/>
</dbReference>
<keyword evidence="3" id="KW-1185">Reference proteome</keyword>